<dbReference type="EMBL" id="CP002545">
    <property type="protein sequence ID" value="ADY51528.1"/>
    <property type="molecule type" value="Genomic_DNA"/>
</dbReference>
<dbReference type="OrthoDB" id="1074049at2"/>
<dbReference type="Proteomes" id="UP000000310">
    <property type="component" value="Chromosome"/>
</dbReference>
<dbReference type="CDD" id="cd05483">
    <property type="entry name" value="retropepsin_like_bacteria"/>
    <property type="match status" value="1"/>
</dbReference>
<dbReference type="InterPro" id="IPR004027">
    <property type="entry name" value="SEC_C_motif"/>
</dbReference>
<accession>F0SAF1</accession>
<dbReference type="Pfam" id="PF13975">
    <property type="entry name" value="gag-asp_proteas"/>
    <property type="match status" value="1"/>
</dbReference>
<evidence type="ECO:0000313" key="1">
    <source>
        <dbReference type="EMBL" id="ADY51528.1"/>
    </source>
</evidence>
<sequence>MSKSSAFTYSPNRLVNQIITDCGICIAFDPRSGNTHPPVGSFAGLWDTGASNTVISSNVVKRLGLKPIGKVNVSHANGNSTVNTYLINIHLPNNVGFMAIRVSEGILNGFDVLIGMDIIMQGDFSISNYQGKTMCSFRVPSVEHIDFVQDSQKPAKVIALQHRNSLCNCGSGKKYKRCCGIA</sequence>
<keyword evidence="2" id="KW-1185">Reference proteome</keyword>
<dbReference type="RefSeq" id="WP_013632028.1">
    <property type="nucleotide sequence ID" value="NC_015177.1"/>
</dbReference>
<dbReference type="Gene3D" id="3.10.450.50">
    <property type="match status" value="1"/>
</dbReference>
<dbReference type="HOGENOM" id="CLU_1480829_0_0_10"/>
<reference evidence="1 2" key="1">
    <citation type="journal article" date="2011" name="Stand. Genomic Sci.">
        <title>Complete genome sequence of the gliding, heparinolytic Pedobacter saltans type strain (113).</title>
        <authorList>
            <person name="Liolios K."/>
            <person name="Sikorski J."/>
            <person name="Lu M."/>
            <person name="Nolan M."/>
            <person name="Lapidus A."/>
            <person name="Lucas S."/>
            <person name="Hammon N."/>
            <person name="Deshpande S."/>
            <person name="Cheng J.F."/>
            <person name="Tapia R."/>
            <person name="Han C."/>
            <person name="Goodwin L."/>
            <person name="Pitluck S."/>
            <person name="Huntemann M."/>
            <person name="Ivanova N."/>
            <person name="Pagani I."/>
            <person name="Mavromatis K."/>
            <person name="Ovchinikova G."/>
            <person name="Pati A."/>
            <person name="Chen A."/>
            <person name="Palaniappan K."/>
            <person name="Land M."/>
            <person name="Hauser L."/>
            <person name="Brambilla E.M."/>
            <person name="Kotsyurbenko O."/>
            <person name="Rohde M."/>
            <person name="Tindall B.J."/>
            <person name="Abt B."/>
            <person name="Goker M."/>
            <person name="Detter J.C."/>
            <person name="Woyke T."/>
            <person name="Bristow J."/>
            <person name="Eisen J.A."/>
            <person name="Markowitz V."/>
            <person name="Hugenholtz P."/>
            <person name="Klenk H.P."/>
            <person name="Kyrpides N.C."/>
        </authorList>
    </citation>
    <scope>NUCLEOTIDE SEQUENCE [LARGE SCALE GENOMIC DNA]</scope>
    <source>
        <strain evidence="2">ATCC 51119 / DSM 12145 / JCM 21818 / LMG 10337 / NBRC 100064 / NCIMB 13643</strain>
    </source>
</reference>
<dbReference type="Pfam" id="PF02810">
    <property type="entry name" value="SEC-C"/>
    <property type="match status" value="1"/>
</dbReference>
<organism evidence="1 2">
    <name type="scientific">Pseudopedobacter saltans (strain ATCC 51119 / DSM 12145 / JCM 21818 / CCUG 39354 / LMG 10337 / NBRC 100064 / NCIMB 13643)</name>
    <name type="common">Pedobacter saltans</name>
    <dbReference type="NCBI Taxonomy" id="762903"/>
    <lineage>
        <taxon>Bacteria</taxon>
        <taxon>Pseudomonadati</taxon>
        <taxon>Bacteroidota</taxon>
        <taxon>Sphingobacteriia</taxon>
        <taxon>Sphingobacteriales</taxon>
        <taxon>Sphingobacteriaceae</taxon>
        <taxon>Pseudopedobacter</taxon>
    </lineage>
</organism>
<dbReference type="Gene3D" id="2.40.70.10">
    <property type="entry name" value="Acid Proteases"/>
    <property type="match status" value="1"/>
</dbReference>
<evidence type="ECO:0000313" key="2">
    <source>
        <dbReference type="Proteomes" id="UP000000310"/>
    </source>
</evidence>
<proteinExistence type="predicted"/>
<dbReference type="SUPFAM" id="SSF103642">
    <property type="entry name" value="Sec-C motif"/>
    <property type="match status" value="1"/>
</dbReference>
<dbReference type="InterPro" id="IPR034122">
    <property type="entry name" value="Retropepsin-like_bacterial"/>
</dbReference>
<name>F0SAF1_PSESL</name>
<dbReference type="STRING" id="762903.Pedsa_0956"/>
<dbReference type="AlphaFoldDB" id="F0SAF1"/>
<protein>
    <submittedName>
        <fullName evidence="1">SEC-C motif domain protein</fullName>
    </submittedName>
</protein>
<dbReference type="KEGG" id="psn:Pedsa_0956"/>
<dbReference type="SUPFAM" id="SSF50630">
    <property type="entry name" value="Acid proteases"/>
    <property type="match status" value="1"/>
</dbReference>
<gene>
    <name evidence="1" type="ordered locus">Pedsa_0956</name>
</gene>
<reference evidence="2" key="2">
    <citation type="submission" date="2011-02" db="EMBL/GenBank/DDBJ databases">
        <title>The complete genome of Pedobacter saltans DSM 12145.</title>
        <authorList>
            <consortium name="US DOE Joint Genome Institute (JGI-PGF)"/>
            <person name="Lucas S."/>
            <person name="Copeland A."/>
            <person name="Lapidus A."/>
            <person name="Bruce D."/>
            <person name="Goodwin L."/>
            <person name="Pitluck S."/>
            <person name="Kyrpides N."/>
            <person name="Mavromatis K."/>
            <person name="Pagani I."/>
            <person name="Ivanova N."/>
            <person name="Ovchinnikova G."/>
            <person name="Lu M."/>
            <person name="Detter J.C."/>
            <person name="Han C."/>
            <person name="Land M."/>
            <person name="Hauser L."/>
            <person name="Markowitz V."/>
            <person name="Cheng J.-F."/>
            <person name="Hugenholtz P."/>
            <person name="Woyke T."/>
            <person name="Wu D."/>
            <person name="Tindall B."/>
            <person name="Pomrenke H.G."/>
            <person name="Brambilla E."/>
            <person name="Klenk H.-P."/>
            <person name="Eisen J.A."/>
        </authorList>
    </citation>
    <scope>NUCLEOTIDE SEQUENCE [LARGE SCALE GENOMIC DNA]</scope>
    <source>
        <strain evidence="2">ATCC 51119 / DSM 12145 / JCM 21818 / LMG 10337 / NBRC 100064 / NCIMB 13643</strain>
    </source>
</reference>
<dbReference type="InterPro" id="IPR021109">
    <property type="entry name" value="Peptidase_aspartic_dom_sf"/>
</dbReference>